<evidence type="ECO:0000313" key="2">
    <source>
        <dbReference type="Proteomes" id="UP001529340"/>
    </source>
</evidence>
<sequence length="169" mass="19458">MSRILFLDIDGVLNPIPLRTFPRLDRTLPQRLARQSGNSDYLRISTTALQLAQESWDKESLALLRSLCEDYDLQIVISSSWGIFYSLKELRLLFALHDLAERILAITPYVGKRSENILAYVQAHPTIEAWISLDDLPMDAQFPRHAVTTHGRFRREDAQKAARLLKQQL</sequence>
<gene>
    <name evidence="1" type="ORF">QUV96_05575</name>
</gene>
<dbReference type="Pfam" id="PF18143">
    <property type="entry name" value="HAD_SAK_2"/>
    <property type="match status" value="1"/>
</dbReference>
<comment type="caution">
    <text evidence="1">The sequence shown here is derived from an EMBL/GenBank/DDBJ whole genome shotgun (WGS) entry which is preliminary data.</text>
</comment>
<dbReference type="Proteomes" id="UP001529340">
    <property type="component" value="Unassembled WGS sequence"/>
</dbReference>
<organism evidence="1 2">
    <name type="scientific">Amedibacillus dolichus</name>
    <dbReference type="NCBI Taxonomy" id="31971"/>
    <lineage>
        <taxon>Bacteria</taxon>
        <taxon>Bacillati</taxon>
        <taxon>Bacillota</taxon>
        <taxon>Erysipelotrichia</taxon>
        <taxon>Erysipelotrichales</taxon>
        <taxon>Erysipelotrichaceae</taxon>
        <taxon>Amedibacillus</taxon>
    </lineage>
</organism>
<reference evidence="2" key="1">
    <citation type="submission" date="2023-06" db="EMBL/GenBank/DDBJ databases">
        <title>Identification and characterization of horizontal gene transfer across gut microbiota members of farm animals based on homology search.</title>
        <authorList>
            <person name="Zeman M."/>
            <person name="Kubasova T."/>
            <person name="Jahodarova E."/>
            <person name="Nykrynova M."/>
            <person name="Rychlik I."/>
        </authorList>
    </citation>
    <scope>NUCLEOTIDE SEQUENCE [LARGE SCALE GENOMIC DNA]</scope>
    <source>
        <strain evidence="2">ET39</strain>
    </source>
</reference>
<protein>
    <submittedName>
        <fullName evidence="1">HAD domain-containing protein</fullName>
    </submittedName>
</protein>
<reference evidence="1 2" key="3">
    <citation type="submission" date="2023-06" db="EMBL/GenBank/DDBJ databases">
        <authorList>
            <person name="Zeman M."/>
            <person name="Kubasova T."/>
            <person name="Jahodarova E."/>
            <person name="Nykrynova M."/>
            <person name="Rychlik I."/>
        </authorList>
    </citation>
    <scope>NUCLEOTIDE SEQUENCE [LARGE SCALE GENOMIC DNA]</scope>
    <source>
        <strain evidence="1 2">ET39</strain>
    </source>
</reference>
<evidence type="ECO:0000313" key="1">
    <source>
        <dbReference type="EMBL" id="MDM8157107.1"/>
    </source>
</evidence>
<keyword evidence="2" id="KW-1185">Reference proteome</keyword>
<proteinExistence type="predicted"/>
<accession>A0ABT7UBW5</accession>
<dbReference type="RefSeq" id="WP_289607569.1">
    <property type="nucleotide sequence ID" value="NZ_JAUDCG010000018.1"/>
</dbReference>
<name>A0ABT7UBW5_9FIRM</name>
<reference evidence="1 2" key="2">
    <citation type="submission" date="2023-06" db="EMBL/GenBank/DDBJ databases">
        <title>Identification and characterization of horizontal gene transfer across gut microbiota members of farm animals based on homology search.</title>
        <authorList>
            <person name="Schwarzerova J."/>
            <person name="Nykrynova M."/>
            <person name="Jureckova K."/>
            <person name="Cejkova D."/>
            <person name="Rychlik I."/>
        </authorList>
    </citation>
    <scope>NUCLEOTIDE SEQUENCE [LARGE SCALE GENOMIC DNA]</scope>
    <source>
        <strain evidence="1 2">ET39</strain>
    </source>
</reference>
<dbReference type="EMBL" id="JAUDCG010000018">
    <property type="protein sequence ID" value="MDM8157107.1"/>
    <property type="molecule type" value="Genomic_DNA"/>
</dbReference>